<reference evidence="2" key="1">
    <citation type="journal article" date="2011" name="PLoS ONE">
        <title>Genome of a low-salinity ammonia-oxidizing archaeon determined by single-cell and metagenomic analysis.</title>
        <authorList>
            <person name="Blainey P.C."/>
            <person name="Mosier A.C."/>
            <person name="Potanina A."/>
            <person name="Francis C.A."/>
            <person name="Quake S.R."/>
        </authorList>
    </citation>
    <scope>NUCLEOTIDE SEQUENCE [LARGE SCALE GENOMIC DNA]</scope>
    <source>
        <strain evidence="2">SFB1</strain>
    </source>
</reference>
<protein>
    <submittedName>
        <fullName evidence="2">GCN5-related N-acetyltransferase</fullName>
    </submittedName>
</protein>
<dbReference type="CDD" id="cd04301">
    <property type="entry name" value="NAT_SF"/>
    <property type="match status" value="1"/>
</dbReference>
<dbReference type="EMBL" id="AEGP01000043">
    <property type="protein sequence ID" value="EGG41924.1"/>
    <property type="molecule type" value="Genomic_DNA"/>
</dbReference>
<evidence type="ECO:0000259" key="1">
    <source>
        <dbReference type="PROSITE" id="PS51186"/>
    </source>
</evidence>
<feature type="domain" description="N-acetyltransferase" evidence="1">
    <location>
        <begin position="4"/>
        <end position="139"/>
    </location>
</feature>
<comment type="caution">
    <text evidence="2">The sequence shown here is derived from an EMBL/GenBank/DDBJ whole genome shotgun (WGS) entry which is preliminary data.</text>
</comment>
<evidence type="ECO:0000313" key="2">
    <source>
        <dbReference type="EMBL" id="EGG41924.1"/>
    </source>
</evidence>
<name>F3KL25_9ARCH</name>
<gene>
    <name evidence="2" type="ORF">Nlim_1157</name>
</gene>
<dbReference type="AlphaFoldDB" id="F3KL25"/>
<sequence>MVTTMIREANNSDKSSILNFCKNTFSWGDYIQYVWNHWLAEGNLFVIEKKQPVGICHAIFSKNQVWVEGIRINPDNRRQGLASKLVHHVESIAKEKLINFSYMLIDIENFSSLEMAKNLNYKIYETWNFYSILPQITHEHNIEFGQIPHTKKITHYVKSWRWLVLDEKSLVQLYKQNKIIVANNSGDASIAILTDSEHFANTLIVTLFSGSEKNTLELISYIQNYCVEKKYHKIQILTREKISFTNSIEHKITFNLMRKSLN</sequence>
<dbReference type="InterPro" id="IPR000182">
    <property type="entry name" value="GNAT_dom"/>
</dbReference>
<dbReference type="GO" id="GO:0016747">
    <property type="term" value="F:acyltransferase activity, transferring groups other than amino-acyl groups"/>
    <property type="evidence" value="ECO:0007669"/>
    <property type="project" value="InterPro"/>
</dbReference>
<keyword evidence="2" id="KW-0808">Transferase</keyword>
<dbReference type="PROSITE" id="PS51186">
    <property type="entry name" value="GNAT"/>
    <property type="match status" value="1"/>
</dbReference>
<proteinExistence type="predicted"/>
<dbReference type="SUPFAM" id="SSF55729">
    <property type="entry name" value="Acyl-CoA N-acyltransferases (Nat)"/>
    <property type="match status" value="1"/>
</dbReference>
<dbReference type="STRING" id="886738.Nlim_1157"/>
<dbReference type="Pfam" id="PF00583">
    <property type="entry name" value="Acetyltransf_1"/>
    <property type="match status" value="1"/>
</dbReference>
<dbReference type="PATRIC" id="fig|886738.10.peg.1276"/>
<dbReference type="HOGENOM" id="CLU_951933_0_0_2"/>
<dbReference type="Gene3D" id="3.40.630.30">
    <property type="match status" value="1"/>
</dbReference>
<dbReference type="PANTHER" id="PTHR43072">
    <property type="entry name" value="N-ACETYLTRANSFERASE"/>
    <property type="match status" value="1"/>
</dbReference>
<dbReference type="PANTHER" id="PTHR43072:SF52">
    <property type="entry name" value="GCN5-RELATED N-ACETYLTRANSFERASE"/>
    <property type="match status" value="1"/>
</dbReference>
<dbReference type="InterPro" id="IPR016181">
    <property type="entry name" value="Acyl_CoA_acyltransferase"/>
</dbReference>
<accession>F3KL25</accession>
<organism evidence="2">
    <name type="scientific">Candidatus Nitrosarchaeum limnium SFB1</name>
    <dbReference type="NCBI Taxonomy" id="886738"/>
    <lineage>
        <taxon>Archaea</taxon>
        <taxon>Nitrososphaerota</taxon>
        <taxon>Nitrososphaeria</taxon>
        <taxon>Nitrosopumilales</taxon>
        <taxon>Nitrosopumilaceae</taxon>
        <taxon>Nitrosarchaeum</taxon>
    </lineage>
</organism>
<dbReference type="Proteomes" id="UP000004348">
    <property type="component" value="Chromosome"/>
</dbReference>